<protein>
    <submittedName>
        <fullName evidence="2">Ovule protein</fullName>
    </submittedName>
</protein>
<dbReference type="AlphaFoldDB" id="A0A1I7U2N4"/>
<reference evidence="2" key="1">
    <citation type="submission" date="2016-11" db="UniProtKB">
        <authorList>
            <consortium name="WormBaseParasite"/>
        </authorList>
    </citation>
    <scope>IDENTIFICATION</scope>
</reference>
<dbReference type="Proteomes" id="UP000095282">
    <property type="component" value="Unplaced"/>
</dbReference>
<organism evidence="1 2">
    <name type="scientific">Caenorhabditis tropicalis</name>
    <dbReference type="NCBI Taxonomy" id="1561998"/>
    <lineage>
        <taxon>Eukaryota</taxon>
        <taxon>Metazoa</taxon>
        <taxon>Ecdysozoa</taxon>
        <taxon>Nematoda</taxon>
        <taxon>Chromadorea</taxon>
        <taxon>Rhabditida</taxon>
        <taxon>Rhabditina</taxon>
        <taxon>Rhabditomorpha</taxon>
        <taxon>Rhabditoidea</taxon>
        <taxon>Rhabditidae</taxon>
        <taxon>Peloderinae</taxon>
        <taxon>Caenorhabditis</taxon>
    </lineage>
</organism>
<sequence length="78" mass="9497">MFQFQLTSRKDYTVTVFTYSNGIRRNISKQLIFHFPKELFHWKFDSFMNPLVTMLLLDVLSDHPFTEFIPISRWVLCY</sequence>
<proteinExistence type="predicted"/>
<evidence type="ECO:0000313" key="1">
    <source>
        <dbReference type="Proteomes" id="UP000095282"/>
    </source>
</evidence>
<dbReference type="WBParaSite" id="Csp11.Scaffold629.g14234.t1">
    <property type="protein sequence ID" value="Csp11.Scaffold629.g14234.t1"/>
    <property type="gene ID" value="Csp11.Scaffold629.g14234"/>
</dbReference>
<evidence type="ECO:0000313" key="2">
    <source>
        <dbReference type="WBParaSite" id="Csp11.Scaffold629.g14234.t1"/>
    </source>
</evidence>
<name>A0A1I7U2N4_9PELO</name>
<keyword evidence="1" id="KW-1185">Reference proteome</keyword>
<accession>A0A1I7U2N4</accession>